<gene>
    <name evidence="2" type="ORF">K469DRAFT_697931</name>
</gene>
<evidence type="ECO:0000313" key="2">
    <source>
        <dbReference type="EMBL" id="KAF2190699.1"/>
    </source>
</evidence>
<sequence>MAHTDMTENSNVLRSLNPRLPAALGATSPSGSLHSDGEGDLSTIHPPQIQQSQQPGQEGPDQAAGVKEMYLAVNKLFDKGSPEFPIVLDNDAAGESNSINNTQYSGGLQEYQDDDLNAAGMRAFSVDNTGGIYNNSFLKQDEPYDDVGMRNRPPATRKRKYALFTDTITSIKVLDHTSTLASEDSRSVKRRSAQPQAESLAPSFVCTLTSTTATPP</sequence>
<reference evidence="2" key="1">
    <citation type="journal article" date="2020" name="Stud. Mycol.">
        <title>101 Dothideomycetes genomes: a test case for predicting lifestyles and emergence of pathogens.</title>
        <authorList>
            <person name="Haridas S."/>
            <person name="Albert R."/>
            <person name="Binder M."/>
            <person name="Bloem J."/>
            <person name="Labutti K."/>
            <person name="Salamov A."/>
            <person name="Andreopoulos B."/>
            <person name="Baker S."/>
            <person name="Barry K."/>
            <person name="Bills G."/>
            <person name="Bluhm B."/>
            <person name="Cannon C."/>
            <person name="Castanera R."/>
            <person name="Culley D."/>
            <person name="Daum C."/>
            <person name="Ezra D."/>
            <person name="Gonzalez J."/>
            <person name="Henrissat B."/>
            <person name="Kuo A."/>
            <person name="Liang C."/>
            <person name="Lipzen A."/>
            <person name="Lutzoni F."/>
            <person name="Magnuson J."/>
            <person name="Mondo S."/>
            <person name="Nolan M."/>
            <person name="Ohm R."/>
            <person name="Pangilinan J."/>
            <person name="Park H.-J."/>
            <person name="Ramirez L."/>
            <person name="Alfaro M."/>
            <person name="Sun H."/>
            <person name="Tritt A."/>
            <person name="Yoshinaga Y."/>
            <person name="Zwiers L.-H."/>
            <person name="Turgeon B."/>
            <person name="Goodwin S."/>
            <person name="Spatafora J."/>
            <person name="Crous P."/>
            <person name="Grigoriev I."/>
        </authorList>
    </citation>
    <scope>NUCLEOTIDE SEQUENCE</scope>
    <source>
        <strain evidence="2">CBS 207.26</strain>
    </source>
</reference>
<keyword evidence="3" id="KW-1185">Reference proteome</keyword>
<dbReference type="AlphaFoldDB" id="A0A6A6EJ53"/>
<organism evidence="2 3">
    <name type="scientific">Zopfia rhizophila CBS 207.26</name>
    <dbReference type="NCBI Taxonomy" id="1314779"/>
    <lineage>
        <taxon>Eukaryota</taxon>
        <taxon>Fungi</taxon>
        <taxon>Dikarya</taxon>
        <taxon>Ascomycota</taxon>
        <taxon>Pezizomycotina</taxon>
        <taxon>Dothideomycetes</taxon>
        <taxon>Dothideomycetes incertae sedis</taxon>
        <taxon>Zopfiaceae</taxon>
        <taxon>Zopfia</taxon>
    </lineage>
</organism>
<protein>
    <submittedName>
        <fullName evidence="2">Uncharacterized protein</fullName>
    </submittedName>
</protein>
<evidence type="ECO:0000313" key="3">
    <source>
        <dbReference type="Proteomes" id="UP000800200"/>
    </source>
</evidence>
<dbReference type="OrthoDB" id="10629637at2759"/>
<feature type="region of interest" description="Disordered" evidence="1">
    <location>
        <begin position="179"/>
        <end position="201"/>
    </location>
</feature>
<feature type="compositionally biased region" description="Low complexity" evidence="1">
    <location>
        <begin position="46"/>
        <end position="62"/>
    </location>
</feature>
<name>A0A6A6EJ53_9PEZI</name>
<dbReference type="EMBL" id="ML994618">
    <property type="protein sequence ID" value="KAF2190699.1"/>
    <property type="molecule type" value="Genomic_DNA"/>
</dbReference>
<proteinExistence type="predicted"/>
<dbReference type="Proteomes" id="UP000800200">
    <property type="component" value="Unassembled WGS sequence"/>
</dbReference>
<evidence type="ECO:0000256" key="1">
    <source>
        <dbReference type="SAM" id="MobiDB-lite"/>
    </source>
</evidence>
<accession>A0A6A6EJ53</accession>
<feature type="region of interest" description="Disordered" evidence="1">
    <location>
        <begin position="1"/>
        <end position="63"/>
    </location>
</feature>